<evidence type="ECO:0000256" key="8">
    <source>
        <dbReference type="ARBA" id="ARBA00029938"/>
    </source>
</evidence>
<evidence type="ECO:0000313" key="12">
    <source>
        <dbReference type="Proteomes" id="UP000085678"/>
    </source>
</evidence>
<dbReference type="GO" id="GO:0031543">
    <property type="term" value="F:peptidyl-proline dioxygenase activity"/>
    <property type="evidence" value="ECO:0007669"/>
    <property type="project" value="UniProtKB-ARBA"/>
</dbReference>
<feature type="compositionally biased region" description="Low complexity" evidence="10">
    <location>
        <begin position="595"/>
        <end position="607"/>
    </location>
</feature>
<feature type="region of interest" description="Disordered" evidence="10">
    <location>
        <begin position="558"/>
        <end position="624"/>
    </location>
</feature>
<evidence type="ECO:0000256" key="1">
    <source>
        <dbReference type="ARBA" id="ARBA00001961"/>
    </source>
</evidence>
<evidence type="ECO:0000256" key="4">
    <source>
        <dbReference type="ARBA" id="ARBA00022896"/>
    </source>
</evidence>
<evidence type="ECO:0000256" key="3">
    <source>
        <dbReference type="ARBA" id="ARBA00022723"/>
    </source>
</evidence>
<dbReference type="RefSeq" id="XP_013406972.1">
    <property type="nucleotide sequence ID" value="XM_013551518.1"/>
</dbReference>
<evidence type="ECO:0000313" key="13">
    <source>
        <dbReference type="RefSeq" id="XP_013406972.1"/>
    </source>
</evidence>
<keyword evidence="12" id="KW-1185">Reference proteome</keyword>
<dbReference type="FunCoup" id="A0A1S3J992">
    <property type="interactions" value="2000"/>
</dbReference>
<dbReference type="Pfam" id="PF13661">
    <property type="entry name" value="2OG-FeII_Oxy_4"/>
    <property type="match status" value="1"/>
</dbReference>
<dbReference type="InterPro" id="IPR039558">
    <property type="entry name" value="TPA1/OFD1_N"/>
</dbReference>
<dbReference type="GeneID" id="106171250"/>
<evidence type="ECO:0000256" key="9">
    <source>
        <dbReference type="ARBA" id="ARBA00047444"/>
    </source>
</evidence>
<keyword evidence="7" id="KW-0408">Iron</keyword>
<name>A0A1S3J992_LINAN</name>
<comment type="cofactor">
    <cofactor evidence="1">
        <name>L-ascorbate</name>
        <dbReference type="ChEBI" id="CHEBI:38290"/>
    </cofactor>
</comment>
<accession>A0A1S3J992</accession>
<dbReference type="GO" id="GO:0005737">
    <property type="term" value="C:cytoplasm"/>
    <property type="evidence" value="ECO:0007669"/>
    <property type="project" value="TreeGrafter"/>
</dbReference>
<dbReference type="GO" id="GO:0005506">
    <property type="term" value="F:iron ion binding"/>
    <property type="evidence" value="ECO:0007669"/>
    <property type="project" value="InterPro"/>
</dbReference>
<gene>
    <name evidence="13" type="primary">LOC106171250</name>
</gene>
<sequence>MASVLPIVDSESKHDGILEQVWQRIVGSSEQAMTLLPDIIDCYSESHRHYHTIHHIINMLKLWSSHQQHLKQPLLVALAVIFHDVIYDPKRDDNEERSAEFFKKFAREMRLPSEESELVSGWIVLTKSHKTPVHATPGFYGKEDWHYLLDFDMAVLGWPDEDYEKYSDQIRQEYIHIPSEHFNSRRVQVLQSFLQIPNIYATKEFRDKFEVQARKNIQEEIRRLQNSLLKGEAILHATPFSCCVLPKFIQDPGNFLETLKDELLDQVFYQKNNDLYKFQQSNDLKKIHTPCVKMLCQFLYGDVLQWMREVTGIPLTDKVDLTCSRYDDTDVLLCHDDELDSRRIAFILYLVPPWKQSDGGALDLFDMDEHGQPKTVVKSVLPAWNNFAFFEVTPASFHQVAEVLTSDKTRLSVNGWFHGPTVPRSAPPYDELPRPLQKYVSVPEEFLYEWINPIYLDMEVQAEIQEKFENESEIQLQDFLKEEKYNAVMAALRTDSVKWNLQNSPLKRKYHSANEENLPEILKQCLTFFSSEAMFLILSNLTGLTLHRLANYNDNSDAVADRDENTKNMEESATKDNIASIKGKSQKDSFGGCQSSNDSDASDNNSAKRQKLDPDKETQATGNKIACSTDRVAQAEKRYPDDECFTGNPRCRVEVRSWSHGCYTLMHDIDAEKSDYALDAMLFYNCKGWKQEYGGYTSYVAKGEDEELLTVNPMENCLALVYRDKDTMRFVKHINHKIQEMPDGSVYYDISAVYYE</sequence>
<keyword evidence="5" id="KW-0223">Dioxygenase</keyword>
<dbReference type="InParanoid" id="A0A1S3J992"/>
<evidence type="ECO:0000256" key="2">
    <source>
        <dbReference type="ARBA" id="ARBA00007443"/>
    </source>
</evidence>
<keyword evidence="4" id="KW-0847">Vitamin C</keyword>
<reference evidence="13" key="1">
    <citation type="submission" date="2025-08" db="UniProtKB">
        <authorList>
            <consortium name="RefSeq"/>
        </authorList>
    </citation>
    <scope>IDENTIFICATION</scope>
    <source>
        <tissue evidence="13">Gonads</tissue>
    </source>
</reference>
<feature type="compositionally biased region" description="Basic and acidic residues" evidence="10">
    <location>
        <begin position="559"/>
        <end position="574"/>
    </location>
</feature>
<dbReference type="KEGG" id="lak:106171250"/>
<comment type="catalytic activity">
    <reaction evidence="9">
        <text>[ribosomal protein uS12]-L-proline + 2-oxoglutarate + O2 = [ribosomal protein uS12]-(3S)-3-hydroxy-L-proline + succinate + CO2</text>
        <dbReference type="Rhea" id="RHEA:54156"/>
        <dbReference type="Rhea" id="RHEA-COMP:13816"/>
        <dbReference type="Rhea" id="RHEA-COMP:13818"/>
        <dbReference type="ChEBI" id="CHEBI:15379"/>
        <dbReference type="ChEBI" id="CHEBI:16526"/>
        <dbReference type="ChEBI" id="CHEBI:16810"/>
        <dbReference type="ChEBI" id="CHEBI:30031"/>
        <dbReference type="ChEBI" id="CHEBI:50342"/>
        <dbReference type="ChEBI" id="CHEBI:85428"/>
    </reaction>
</comment>
<dbReference type="InterPro" id="IPR019601">
    <property type="entry name" value="Oxoglutarate/Fe-dep_Oase_C"/>
</dbReference>
<dbReference type="Proteomes" id="UP000085678">
    <property type="component" value="Unplaced"/>
</dbReference>
<dbReference type="PANTHER" id="PTHR12117:SF0">
    <property type="entry name" value="PROLYL 3-HYDROXYLASE OGFOD1"/>
    <property type="match status" value="1"/>
</dbReference>
<dbReference type="AlphaFoldDB" id="A0A1S3J992"/>
<comment type="similarity">
    <text evidence="2">Belongs to the TPA1 family.</text>
</comment>
<dbReference type="SUPFAM" id="SSF109604">
    <property type="entry name" value="HD-domain/PDEase-like"/>
    <property type="match status" value="1"/>
</dbReference>
<dbReference type="PROSITE" id="PS51471">
    <property type="entry name" value="FE2OG_OXY"/>
    <property type="match status" value="1"/>
</dbReference>
<dbReference type="GO" id="GO:0006449">
    <property type="term" value="P:regulation of translational termination"/>
    <property type="evidence" value="ECO:0007669"/>
    <property type="project" value="TreeGrafter"/>
</dbReference>
<dbReference type="InterPro" id="IPR006620">
    <property type="entry name" value="Pro_4_hyd_alph"/>
</dbReference>
<evidence type="ECO:0000256" key="5">
    <source>
        <dbReference type="ARBA" id="ARBA00022964"/>
    </source>
</evidence>
<evidence type="ECO:0000256" key="10">
    <source>
        <dbReference type="SAM" id="MobiDB-lite"/>
    </source>
</evidence>
<organism evidence="12 13">
    <name type="scientific">Lingula anatina</name>
    <name type="common">Brachiopod</name>
    <name type="synonym">Lingula unguis</name>
    <dbReference type="NCBI Taxonomy" id="7574"/>
    <lineage>
        <taxon>Eukaryota</taxon>
        <taxon>Metazoa</taxon>
        <taxon>Spiralia</taxon>
        <taxon>Lophotrochozoa</taxon>
        <taxon>Brachiopoda</taxon>
        <taxon>Linguliformea</taxon>
        <taxon>Lingulata</taxon>
        <taxon>Lingulida</taxon>
        <taxon>Linguloidea</taxon>
        <taxon>Lingulidae</taxon>
        <taxon>Lingula</taxon>
    </lineage>
</organism>
<protein>
    <recommendedName>
        <fullName evidence="8">uS12 prolyl 3-hydroxylase</fullName>
    </recommendedName>
</protein>
<keyword evidence="6" id="KW-0560">Oxidoreductase</keyword>
<dbReference type="InterPro" id="IPR005123">
    <property type="entry name" value="Oxoglu/Fe-dep_dioxygenase_dom"/>
</dbReference>
<dbReference type="OrthoDB" id="430522at2759"/>
<evidence type="ECO:0000256" key="7">
    <source>
        <dbReference type="ARBA" id="ARBA00023004"/>
    </source>
</evidence>
<dbReference type="InterPro" id="IPR051842">
    <property type="entry name" value="uS12_prolyl_hydroxylase"/>
</dbReference>
<evidence type="ECO:0000256" key="6">
    <source>
        <dbReference type="ARBA" id="ARBA00023002"/>
    </source>
</evidence>
<dbReference type="STRING" id="7574.A0A1S3J992"/>
<dbReference type="Gene3D" id="2.60.120.620">
    <property type="entry name" value="q2cbj1_9rhob like domain"/>
    <property type="match status" value="2"/>
</dbReference>
<dbReference type="SMART" id="SM00702">
    <property type="entry name" value="P4Hc"/>
    <property type="match status" value="1"/>
</dbReference>
<dbReference type="Gene3D" id="1.10.3210.10">
    <property type="entry name" value="Hypothetical protein af1432"/>
    <property type="match status" value="1"/>
</dbReference>
<proteinExistence type="inferred from homology"/>
<keyword evidence="3" id="KW-0479">Metal-binding</keyword>
<dbReference type="Pfam" id="PF10637">
    <property type="entry name" value="Ofd1_CTDD"/>
    <property type="match status" value="1"/>
</dbReference>
<feature type="domain" description="Fe2OG dioxygenase" evidence="11">
    <location>
        <begin position="317"/>
        <end position="419"/>
    </location>
</feature>
<dbReference type="PANTHER" id="PTHR12117">
    <property type="entry name" value="HISTONE ACETYLTRANSFERASE COMPLEX"/>
    <property type="match status" value="1"/>
</dbReference>
<dbReference type="GO" id="GO:0031418">
    <property type="term" value="F:L-ascorbic acid binding"/>
    <property type="evidence" value="ECO:0007669"/>
    <property type="project" value="UniProtKB-KW"/>
</dbReference>
<evidence type="ECO:0000259" key="11">
    <source>
        <dbReference type="PROSITE" id="PS51471"/>
    </source>
</evidence>